<keyword evidence="2" id="KW-1185">Reference proteome</keyword>
<accession>A0ACB8S6H3</accession>
<protein>
    <submittedName>
        <fullName evidence="1">Cytochrome P450</fullName>
    </submittedName>
</protein>
<evidence type="ECO:0000313" key="1">
    <source>
        <dbReference type="EMBL" id="KAI0052063.1"/>
    </source>
</evidence>
<dbReference type="EMBL" id="MU275848">
    <property type="protein sequence ID" value="KAI0052063.1"/>
    <property type="molecule type" value="Genomic_DNA"/>
</dbReference>
<reference evidence="1" key="1">
    <citation type="submission" date="2021-02" db="EMBL/GenBank/DDBJ databases">
        <authorList>
            <consortium name="DOE Joint Genome Institute"/>
            <person name="Ahrendt S."/>
            <person name="Looney B.P."/>
            <person name="Miyauchi S."/>
            <person name="Morin E."/>
            <person name="Drula E."/>
            <person name="Courty P.E."/>
            <person name="Chicoki N."/>
            <person name="Fauchery L."/>
            <person name="Kohler A."/>
            <person name="Kuo A."/>
            <person name="Labutti K."/>
            <person name="Pangilinan J."/>
            <person name="Lipzen A."/>
            <person name="Riley R."/>
            <person name="Andreopoulos W."/>
            <person name="He G."/>
            <person name="Johnson J."/>
            <person name="Barry K.W."/>
            <person name="Grigoriev I.V."/>
            <person name="Nagy L."/>
            <person name="Hibbett D."/>
            <person name="Henrissat B."/>
            <person name="Matheny P.B."/>
            <person name="Labbe J."/>
            <person name="Martin F."/>
        </authorList>
    </citation>
    <scope>NUCLEOTIDE SEQUENCE</scope>
    <source>
        <strain evidence="1">FP105234-sp</strain>
    </source>
</reference>
<name>A0ACB8S6H3_9AGAM</name>
<organism evidence="1 2">
    <name type="scientific">Auriscalpium vulgare</name>
    <dbReference type="NCBI Taxonomy" id="40419"/>
    <lineage>
        <taxon>Eukaryota</taxon>
        <taxon>Fungi</taxon>
        <taxon>Dikarya</taxon>
        <taxon>Basidiomycota</taxon>
        <taxon>Agaricomycotina</taxon>
        <taxon>Agaricomycetes</taxon>
        <taxon>Russulales</taxon>
        <taxon>Auriscalpiaceae</taxon>
        <taxon>Auriscalpium</taxon>
    </lineage>
</organism>
<proteinExistence type="predicted"/>
<reference evidence="1" key="2">
    <citation type="journal article" date="2022" name="New Phytol.">
        <title>Evolutionary transition to the ectomycorrhizal habit in the genomes of a hyperdiverse lineage of mushroom-forming fungi.</title>
        <authorList>
            <person name="Looney B."/>
            <person name="Miyauchi S."/>
            <person name="Morin E."/>
            <person name="Drula E."/>
            <person name="Courty P.E."/>
            <person name="Kohler A."/>
            <person name="Kuo A."/>
            <person name="LaButti K."/>
            <person name="Pangilinan J."/>
            <person name="Lipzen A."/>
            <person name="Riley R."/>
            <person name="Andreopoulos W."/>
            <person name="He G."/>
            <person name="Johnson J."/>
            <person name="Nolan M."/>
            <person name="Tritt A."/>
            <person name="Barry K.W."/>
            <person name="Grigoriev I.V."/>
            <person name="Nagy L.G."/>
            <person name="Hibbett D."/>
            <person name="Henrissat B."/>
            <person name="Matheny P.B."/>
            <person name="Labbe J."/>
            <person name="Martin F.M."/>
        </authorList>
    </citation>
    <scope>NUCLEOTIDE SEQUENCE</scope>
    <source>
        <strain evidence="1">FP105234-sp</strain>
    </source>
</reference>
<comment type="caution">
    <text evidence="1">The sequence shown here is derived from an EMBL/GenBank/DDBJ whole genome shotgun (WGS) entry which is preliminary data.</text>
</comment>
<dbReference type="Proteomes" id="UP000814033">
    <property type="component" value="Unassembled WGS sequence"/>
</dbReference>
<sequence length="554" mass="61780">MDSSRILLPLDALSTLAGLYFIYHLFWRHFSKQPARAPLAPGPLGWPVVGNAFRLPQVKHWLTYHRWSKTYGDVLRLTSYGETTIILGSARAASDLLDRRGIIYSDRPPSALAGEIVGWNHGLGYARFSPSASAPIAKPSATSPYPIYSDARFRALRKLFHNTIGPRASTRADLSAMQDRARGKLLRQLLDAGQLDANGTDFGDTIRQASGSLILLLTYGYEVADTGHDPLVQIVEDAMAGFSRASDPDAFWVDRWPILKYLPPWFPGATFHKAARRMRHDREQLYDVPFAYVREKLRQDEASPSIVSDFLSANKSSGEGSSAEEDLIKAAAADFLYASRKTPSSLLSFLLAMLLYPDVQRRAQAELDAVLGPPSSDGGCRLPAVSDRDNLPYLSALVKEVWRWNPSVPLGLAHRVTQDDIYRGFLIPEGATIYANIWAILHDEATYPSPSTFQPERFLDANGKLRPLSKTDDPGWVAFGFGRRICPGMFLAENSVFLYIASILYVYDISKARDVDGSEVEPEVEYTGFISHPMPFKCRLLPRTKEANELICRY</sequence>
<gene>
    <name evidence="1" type="ORF">FA95DRAFT_1484329</name>
</gene>
<evidence type="ECO:0000313" key="2">
    <source>
        <dbReference type="Proteomes" id="UP000814033"/>
    </source>
</evidence>